<dbReference type="InterPro" id="IPR044823">
    <property type="entry name" value="ASIL1/2-like"/>
</dbReference>
<dbReference type="GeneID" id="111437180"/>
<proteinExistence type="predicted"/>
<dbReference type="FunFam" id="1.10.10.60:FF:000104">
    <property type="entry name" value="trihelix transcription factor ASIL2"/>
    <property type="match status" value="1"/>
</dbReference>
<dbReference type="InterPro" id="IPR044822">
    <property type="entry name" value="Myb_DNA-bind_4"/>
</dbReference>
<dbReference type="AlphaFoldDB" id="A0A6J1ERY9"/>
<evidence type="ECO:0000256" key="1">
    <source>
        <dbReference type="ARBA" id="ARBA00004123"/>
    </source>
</evidence>
<keyword evidence="8" id="KW-1185">Reference proteome</keyword>
<dbReference type="Gene3D" id="1.10.10.60">
    <property type="entry name" value="Homeodomain-like"/>
    <property type="match status" value="1"/>
</dbReference>
<gene>
    <name evidence="9 10 11" type="primary">LOC111437180</name>
</gene>
<evidence type="ECO:0000256" key="4">
    <source>
        <dbReference type="ARBA" id="ARBA00023125"/>
    </source>
</evidence>
<keyword evidence="6" id="KW-0539">Nucleus</keyword>
<evidence type="ECO:0000313" key="11">
    <source>
        <dbReference type="RefSeq" id="XP_022930811.1"/>
    </source>
</evidence>
<dbReference type="PANTHER" id="PTHR31307:SF62">
    <property type="entry name" value="MYB_SANT-LIKE DNA-BINDING DOMAIN-CONTAINING PROTEIN"/>
    <property type="match status" value="1"/>
</dbReference>
<keyword evidence="4" id="KW-0238">DNA-binding</keyword>
<name>A0A6J1ERY9_CUCMO</name>
<dbReference type="KEGG" id="cmos:111437180"/>
<keyword evidence="3" id="KW-0175">Coiled coil</keyword>
<evidence type="ECO:0000256" key="3">
    <source>
        <dbReference type="ARBA" id="ARBA00023054"/>
    </source>
</evidence>
<dbReference type="Pfam" id="PF13837">
    <property type="entry name" value="Myb_DNA-bind_4"/>
    <property type="match status" value="1"/>
</dbReference>
<evidence type="ECO:0000256" key="5">
    <source>
        <dbReference type="ARBA" id="ARBA00023163"/>
    </source>
</evidence>
<evidence type="ECO:0000259" key="7">
    <source>
        <dbReference type="Pfam" id="PF13837"/>
    </source>
</evidence>
<dbReference type="RefSeq" id="XP_022930810.1">
    <property type="nucleotide sequence ID" value="XM_023075042.1"/>
</dbReference>
<evidence type="ECO:0000313" key="8">
    <source>
        <dbReference type="Proteomes" id="UP000504609"/>
    </source>
</evidence>
<dbReference type="GO" id="GO:0000976">
    <property type="term" value="F:transcription cis-regulatory region binding"/>
    <property type="evidence" value="ECO:0007669"/>
    <property type="project" value="TreeGrafter"/>
</dbReference>
<protein>
    <submittedName>
        <fullName evidence="9 10">Trihelix transcription factor ASIL1-like isoform X1</fullName>
    </submittedName>
</protein>
<dbReference type="GO" id="GO:0005634">
    <property type="term" value="C:nucleus"/>
    <property type="evidence" value="ECO:0007669"/>
    <property type="project" value="UniProtKB-SubCell"/>
</dbReference>
<keyword evidence="2" id="KW-0805">Transcription regulation</keyword>
<dbReference type="RefSeq" id="XP_022930811.1">
    <property type="nucleotide sequence ID" value="XM_023075043.1"/>
</dbReference>
<keyword evidence="5" id="KW-0804">Transcription</keyword>
<evidence type="ECO:0000313" key="9">
    <source>
        <dbReference type="RefSeq" id="XP_022930809.1"/>
    </source>
</evidence>
<comment type="subcellular location">
    <subcellularLocation>
        <location evidence="1">Nucleus</location>
    </subcellularLocation>
</comment>
<reference evidence="9 10" key="1">
    <citation type="submission" date="2025-04" db="UniProtKB">
        <authorList>
            <consortium name="RefSeq"/>
        </authorList>
    </citation>
    <scope>IDENTIFICATION</scope>
    <source>
        <tissue evidence="9 10">Young leaves</tissue>
    </source>
</reference>
<dbReference type="RefSeq" id="XP_022930809.1">
    <property type="nucleotide sequence ID" value="XM_023075041.1"/>
</dbReference>
<feature type="domain" description="Myb/SANT-like DNA-binding" evidence="7">
    <location>
        <begin position="18"/>
        <end position="111"/>
    </location>
</feature>
<accession>A0A6J1ERY9</accession>
<dbReference type="PANTHER" id="PTHR31307">
    <property type="entry name" value="TRIHELIX TRANSCRIPTION FACTOR ASIL2"/>
    <property type="match status" value="1"/>
</dbReference>
<organism evidence="8 11">
    <name type="scientific">Cucurbita moschata</name>
    <name type="common">Winter crookneck squash</name>
    <name type="synonym">Cucurbita pepo var. moschata</name>
    <dbReference type="NCBI Taxonomy" id="3662"/>
    <lineage>
        <taxon>Eukaryota</taxon>
        <taxon>Viridiplantae</taxon>
        <taxon>Streptophyta</taxon>
        <taxon>Embryophyta</taxon>
        <taxon>Tracheophyta</taxon>
        <taxon>Spermatophyta</taxon>
        <taxon>Magnoliopsida</taxon>
        <taxon>eudicotyledons</taxon>
        <taxon>Gunneridae</taxon>
        <taxon>Pentapetalae</taxon>
        <taxon>rosids</taxon>
        <taxon>fabids</taxon>
        <taxon>Cucurbitales</taxon>
        <taxon>Cucurbitaceae</taxon>
        <taxon>Cucurbiteae</taxon>
        <taxon>Cucurbita</taxon>
    </lineage>
</organism>
<sequence>MALSQPSPSASTFPVREDCWTLDDTSTLVEAWGERHLDLNRGSLRYKHWQEVADAVNSCHNHERKSIRTAIQCKNRIDTLKRKYKIEKARIQESGGTYVSAWPFFSCLDSLIGNSRKSSTPAAVSYCKALTATTPGMSLFPKIPVGPRSGTKKRRLSHVYGSFCNSHLSQDLNSKHDEGKDDMDSENHFSSPRFKDRDVGYRKLADAIGTIADIFEKVEVAKQRHMVELEMQRMQFVKDLEYQRMQLLMEMHLQMQKIKCSRRDSGAGIKRMDSIGKSSLHGYPQTLKKIVTRSRQRSKDAKTSFIRTREKLVLGEGFCGAEVWINQHFL</sequence>
<evidence type="ECO:0000313" key="10">
    <source>
        <dbReference type="RefSeq" id="XP_022930810.1"/>
    </source>
</evidence>
<evidence type="ECO:0000256" key="6">
    <source>
        <dbReference type="ARBA" id="ARBA00023242"/>
    </source>
</evidence>
<evidence type="ECO:0000256" key="2">
    <source>
        <dbReference type="ARBA" id="ARBA00023015"/>
    </source>
</evidence>
<dbReference type="Proteomes" id="UP000504609">
    <property type="component" value="Unplaced"/>
</dbReference>